<dbReference type="InterPro" id="IPR003594">
    <property type="entry name" value="HATPase_dom"/>
</dbReference>
<feature type="domain" description="PAS" evidence="3">
    <location>
        <begin position="171"/>
        <end position="242"/>
    </location>
</feature>
<dbReference type="Gene3D" id="3.30.450.20">
    <property type="entry name" value="PAS domain"/>
    <property type="match status" value="3"/>
</dbReference>
<dbReference type="Gene3D" id="3.30.450.40">
    <property type="match status" value="3"/>
</dbReference>
<feature type="domain" description="PAC" evidence="4">
    <location>
        <begin position="242"/>
        <end position="294"/>
    </location>
</feature>
<dbReference type="InterPro" id="IPR036890">
    <property type="entry name" value="HATPase_C_sf"/>
</dbReference>
<dbReference type="Proteomes" id="UP000630660">
    <property type="component" value="Unassembled WGS sequence"/>
</dbReference>
<reference evidence="5" key="1">
    <citation type="submission" date="2019-11" db="EMBL/GenBank/DDBJ databases">
        <title>Microbial mats filling the niche in hypersaline microbial mats.</title>
        <authorList>
            <person name="Wong H.L."/>
            <person name="Macleod F.I."/>
            <person name="White R.A. III"/>
            <person name="Burns B.P."/>
        </authorList>
    </citation>
    <scope>NUCLEOTIDE SEQUENCE</scope>
    <source>
        <strain evidence="5">Bin_327</strain>
    </source>
</reference>
<evidence type="ECO:0000256" key="1">
    <source>
        <dbReference type="SAM" id="Coils"/>
    </source>
</evidence>
<dbReference type="PROSITE" id="PS50113">
    <property type="entry name" value="PAC"/>
    <property type="match status" value="3"/>
</dbReference>
<dbReference type="Pfam" id="PF07568">
    <property type="entry name" value="HisKA_2"/>
    <property type="match status" value="1"/>
</dbReference>
<dbReference type="Pfam" id="PF01590">
    <property type="entry name" value="GAF"/>
    <property type="match status" value="1"/>
</dbReference>
<proteinExistence type="predicted"/>
<dbReference type="NCBIfam" id="TIGR00229">
    <property type="entry name" value="sensory_box"/>
    <property type="match status" value="3"/>
</dbReference>
<dbReference type="SMART" id="SM00086">
    <property type="entry name" value="PAC"/>
    <property type="match status" value="3"/>
</dbReference>
<protein>
    <submittedName>
        <fullName evidence="5">PAS domain S-box protein</fullName>
    </submittedName>
</protein>
<evidence type="ECO:0000259" key="3">
    <source>
        <dbReference type="PROSITE" id="PS50112"/>
    </source>
</evidence>
<feature type="domain" description="PAC" evidence="4">
    <location>
        <begin position="538"/>
        <end position="588"/>
    </location>
</feature>
<organism evidence="5 6">
    <name type="scientific">candidate division WOR-3 bacterium</name>
    <dbReference type="NCBI Taxonomy" id="2052148"/>
    <lineage>
        <taxon>Bacteria</taxon>
        <taxon>Bacteria division WOR-3</taxon>
    </lineage>
</organism>
<dbReference type="InterPro" id="IPR029016">
    <property type="entry name" value="GAF-like_dom_sf"/>
</dbReference>
<dbReference type="InterPro" id="IPR011495">
    <property type="entry name" value="Sig_transdc_His_kin_sub2_dim/P"/>
</dbReference>
<feature type="coiled-coil region" evidence="1">
    <location>
        <begin position="154"/>
        <end position="181"/>
    </location>
</feature>
<dbReference type="Pfam" id="PF02518">
    <property type="entry name" value="HATPase_c"/>
    <property type="match status" value="1"/>
</dbReference>
<feature type="domain" description="Histidine kinase" evidence="2">
    <location>
        <begin position="890"/>
        <end position="1083"/>
    </location>
</feature>
<feature type="domain" description="PAC" evidence="4">
    <location>
        <begin position="827"/>
        <end position="879"/>
    </location>
</feature>
<dbReference type="InterPro" id="IPR001610">
    <property type="entry name" value="PAC"/>
</dbReference>
<dbReference type="Pfam" id="PF13426">
    <property type="entry name" value="PAS_9"/>
    <property type="match status" value="3"/>
</dbReference>
<dbReference type="SUPFAM" id="SSF55874">
    <property type="entry name" value="ATPase domain of HSP90 chaperone/DNA topoisomerase II/histidine kinase"/>
    <property type="match status" value="1"/>
</dbReference>
<evidence type="ECO:0000259" key="2">
    <source>
        <dbReference type="PROSITE" id="PS50109"/>
    </source>
</evidence>
<feature type="domain" description="PAS" evidence="3">
    <location>
        <begin position="485"/>
        <end position="540"/>
    </location>
</feature>
<dbReference type="InterPro" id="IPR000700">
    <property type="entry name" value="PAS-assoc_C"/>
</dbReference>
<dbReference type="SUPFAM" id="SSF55781">
    <property type="entry name" value="GAF domain-like"/>
    <property type="match status" value="3"/>
</dbReference>
<dbReference type="CDD" id="cd00130">
    <property type="entry name" value="PAS"/>
    <property type="match status" value="3"/>
</dbReference>
<dbReference type="AlphaFoldDB" id="A0A9D5K9M9"/>
<dbReference type="EMBL" id="WJKJ01000094">
    <property type="protein sequence ID" value="MBD3364159.1"/>
    <property type="molecule type" value="Genomic_DNA"/>
</dbReference>
<accession>A0A9D5K9M9</accession>
<dbReference type="PROSITE" id="PS50112">
    <property type="entry name" value="PAS"/>
    <property type="match status" value="2"/>
</dbReference>
<dbReference type="PANTHER" id="PTHR43065">
    <property type="entry name" value="SENSOR HISTIDINE KINASE"/>
    <property type="match status" value="1"/>
</dbReference>
<dbReference type="Gene3D" id="3.30.565.10">
    <property type="entry name" value="Histidine kinase-like ATPase, C-terminal domain"/>
    <property type="match status" value="1"/>
</dbReference>
<dbReference type="SUPFAM" id="SSF55785">
    <property type="entry name" value="PYP-like sensor domain (PAS domain)"/>
    <property type="match status" value="3"/>
</dbReference>
<comment type="caution">
    <text evidence="5">The sequence shown here is derived from an EMBL/GenBank/DDBJ whole genome shotgun (WGS) entry which is preliminary data.</text>
</comment>
<keyword evidence="1" id="KW-0175">Coiled coil</keyword>
<evidence type="ECO:0000259" key="4">
    <source>
        <dbReference type="PROSITE" id="PS50113"/>
    </source>
</evidence>
<dbReference type="InterPro" id="IPR035965">
    <property type="entry name" value="PAS-like_dom_sf"/>
</dbReference>
<evidence type="ECO:0000313" key="6">
    <source>
        <dbReference type="Proteomes" id="UP000630660"/>
    </source>
</evidence>
<dbReference type="InterPro" id="IPR005467">
    <property type="entry name" value="His_kinase_dom"/>
</dbReference>
<dbReference type="InterPro" id="IPR003018">
    <property type="entry name" value="GAF"/>
</dbReference>
<dbReference type="PANTHER" id="PTHR43065:SF23">
    <property type="entry name" value="SENSOR HISTIDINE KINASE PDTAS"/>
    <property type="match status" value="1"/>
</dbReference>
<dbReference type="Pfam" id="PF13185">
    <property type="entry name" value="GAF_2"/>
    <property type="match status" value="1"/>
</dbReference>
<sequence>MAIELAATSSSTDLFKLINTKVKQITGASAAVITSYDSKNNVLALKHMAIREKSLVQINKLLGKRLLDMEFPVPEDIINRMMNETVATFEGLSELSLGQISKPIGKTIENMFGIGEITGFVLRYADEIVGALGLFMPKDASPLSTELLRIISNLAAVALRRKRAEDELRNSEARYRQLVETMNDGFEIQDTRGVLTYANQRFCEMIGYSEEELVGRPVTDFLNEANKTIMEKEEGNTQVEEKSYDLIWVKKDGTDLHTIISPAVLTDSDGTNRGNFAVITDITERKKSEARLRESERIYRSLYESTLTLAARTDLTEVITVIADQAVNLLDGVCCTFYLWNKDRQALVPYYTNAPEDTDPIMSYNVVLGSGLTGTVAQKLVGLYSNYNQKDRVAVTIPKTKTDKDNRQSIIAEPLMDGDSLIGAINVVAYDRIFTEEDQDKMRIFAHQAVIAYLRSRNLSELRESEERYRVFTEEALVGIYIYIDGHFLFVNPQMERITGYTREELLSMKTDKLNIPEELQTPEIKDEIKQQEDKKVNHYFMHLMRKNGEVAVLEFRTHPIFYEGQEVTLGNCIDITERKRAEDALKRERQAFSIIADAAVHAKGIGDLSYRVLSGLVKTLDFHTGSVQLYDPGERSLTLKAMAGKWGDKIYDYDPPQYIDDPTYVGTVVAKTRNPIFAPDVSRHWIYRTHQQRLDENHIRSIITWPLLGSDDELLGIMQLINEDTKQIPEADKIFFETVTDMFATVLERKKAEEELRIKNIAIEGSLNGIALMGLDGKISYVNKACLKMWGYEETEEILGRYGGDFYASRRDVVRIMKTLRDEGNWMGEIQAIRKDSSRFPAFLTISMIRDREATPLGVIASMVDITDAKKAEEKIKAALKEKDVLLKEVHHRVKNNLQVITSLLSLQAEHIKDSQTLEVFKESQNRVRSIGLIHEKLYQSPDLSSVNLADYILSLCDYLLNTYSIKTGKVKLDIDAEDISLEVDRAIPCSLIVNEFVSNAFKYAFPEGKEGVVGIGLKKIDNDVILTVSDNGVGFPPDVDFRKSNSLGLQLVSILVDQLGGSLERKTGKGTQFKIRFPLLKSETETDG</sequence>
<dbReference type="SMART" id="SM00387">
    <property type="entry name" value="HATPase_c"/>
    <property type="match status" value="1"/>
</dbReference>
<dbReference type="InterPro" id="IPR000014">
    <property type="entry name" value="PAS"/>
</dbReference>
<evidence type="ECO:0000313" key="5">
    <source>
        <dbReference type="EMBL" id="MBD3364159.1"/>
    </source>
</evidence>
<gene>
    <name evidence="5" type="ORF">GF359_02985</name>
</gene>
<dbReference type="PROSITE" id="PS50109">
    <property type="entry name" value="HIS_KIN"/>
    <property type="match status" value="1"/>
</dbReference>
<name>A0A9D5K9M9_UNCW3</name>
<dbReference type="SMART" id="SM00091">
    <property type="entry name" value="PAS"/>
    <property type="match status" value="3"/>
</dbReference>
<dbReference type="SMART" id="SM00065">
    <property type="entry name" value="GAF"/>
    <property type="match status" value="3"/>
</dbReference>